<dbReference type="PROSITE" id="PS51379">
    <property type="entry name" value="4FE4S_FER_2"/>
    <property type="match status" value="2"/>
</dbReference>
<dbReference type="GO" id="GO:0051539">
    <property type="term" value="F:4 iron, 4 sulfur cluster binding"/>
    <property type="evidence" value="ECO:0007669"/>
    <property type="project" value="UniProtKB-KW"/>
</dbReference>
<dbReference type="PANTHER" id="PTHR10849:SF24">
    <property type="entry name" value="NADH-QUINONE OXIDOREDUCTASE SUBUNIT I 2"/>
    <property type="match status" value="1"/>
</dbReference>
<evidence type="ECO:0000256" key="2">
    <source>
        <dbReference type="ARBA" id="ARBA00022485"/>
    </source>
</evidence>
<evidence type="ECO:0000313" key="15">
    <source>
        <dbReference type="Proteomes" id="UP000053937"/>
    </source>
</evidence>
<keyword evidence="9" id="KW-0520">NAD</keyword>
<dbReference type="GO" id="GO:0016020">
    <property type="term" value="C:membrane"/>
    <property type="evidence" value="ECO:0007669"/>
    <property type="project" value="InterPro"/>
</dbReference>
<keyword evidence="3" id="KW-0874">Quinone</keyword>
<dbReference type="InterPro" id="IPR017900">
    <property type="entry name" value="4Fe4S_Fe_S_CS"/>
</dbReference>
<reference evidence="14 15" key="1">
    <citation type="submission" date="2015-10" db="EMBL/GenBank/DDBJ databases">
        <title>Draft Genome Sequence of Chlorobium limicola strain Frasassi Growing under Artificial Lighting in the Frasassi Cave System.</title>
        <authorList>
            <person name="Mansor M."/>
            <person name="Macalady J."/>
        </authorList>
    </citation>
    <scope>NUCLEOTIDE SEQUENCE [LARGE SCALE GENOMIC DNA]</scope>
    <source>
        <strain evidence="14 15">Frasassi</strain>
    </source>
</reference>
<sequence>MSEYFSNIKAGAVTIATGMSITLKHFFNAIHRKGDAGIDDADYFRQVDGLCTLQYPREAVPVPVNARYRLYNDIEDCIGCGQCERACPVTCIAIETIKVVPEDLAVCGKTSGGQQKKFWVPVFDIDVAKCMTCGICVSVCPTECLVHSPVSDFSEFDRQNMIYHFGNLSRLEAEAKKRKVAEQQAQAAKEKQAAAAKAAENSGQ</sequence>
<keyword evidence="12" id="KW-0175">Coiled coil</keyword>
<evidence type="ECO:0000313" key="14">
    <source>
        <dbReference type="EMBL" id="KUL32815.1"/>
    </source>
</evidence>
<evidence type="ECO:0000256" key="7">
    <source>
        <dbReference type="ARBA" id="ARBA00023004"/>
    </source>
</evidence>
<evidence type="ECO:0000256" key="4">
    <source>
        <dbReference type="ARBA" id="ARBA00022723"/>
    </source>
</evidence>
<proteinExistence type="predicted"/>
<dbReference type="OrthoDB" id="9808559at2"/>
<dbReference type="GO" id="GO:0048038">
    <property type="term" value="F:quinone binding"/>
    <property type="evidence" value="ECO:0007669"/>
    <property type="project" value="UniProtKB-KW"/>
</dbReference>
<evidence type="ECO:0000256" key="10">
    <source>
        <dbReference type="ARBA" id="ARBA00023075"/>
    </source>
</evidence>
<dbReference type="EMBL" id="LMBR01000014">
    <property type="protein sequence ID" value="KUL32815.1"/>
    <property type="molecule type" value="Genomic_DNA"/>
</dbReference>
<keyword evidence="5" id="KW-0677">Repeat</keyword>
<keyword evidence="7" id="KW-0408">Iron</keyword>
<name>A0A117MS58_CHLLI</name>
<keyword evidence="11" id="KW-0472">Membrane</keyword>
<evidence type="ECO:0000259" key="13">
    <source>
        <dbReference type="PROSITE" id="PS51379"/>
    </source>
</evidence>
<dbReference type="RefSeq" id="WP_059138252.1">
    <property type="nucleotide sequence ID" value="NZ_LMBR01000014.1"/>
</dbReference>
<dbReference type="Pfam" id="PF12838">
    <property type="entry name" value="Fer4_7"/>
    <property type="match status" value="1"/>
</dbReference>
<evidence type="ECO:0000256" key="9">
    <source>
        <dbReference type="ARBA" id="ARBA00023027"/>
    </source>
</evidence>
<keyword evidence="1" id="KW-1003">Cell membrane</keyword>
<dbReference type="InterPro" id="IPR017896">
    <property type="entry name" value="4Fe4S_Fe-S-bd"/>
</dbReference>
<gene>
    <name evidence="14" type="ORF">ASB62_01180</name>
</gene>
<feature type="domain" description="4Fe-4S ferredoxin-type" evidence="13">
    <location>
        <begin position="68"/>
        <end position="97"/>
    </location>
</feature>
<evidence type="ECO:0000256" key="12">
    <source>
        <dbReference type="SAM" id="Coils"/>
    </source>
</evidence>
<dbReference type="GO" id="GO:0016651">
    <property type="term" value="F:oxidoreductase activity, acting on NAD(P)H"/>
    <property type="evidence" value="ECO:0007669"/>
    <property type="project" value="InterPro"/>
</dbReference>
<comment type="caution">
    <text evidence="14">The sequence shown here is derived from an EMBL/GenBank/DDBJ whole genome shotgun (WGS) entry which is preliminary data.</text>
</comment>
<organism evidence="14 15">
    <name type="scientific">Chlorobium limicola</name>
    <dbReference type="NCBI Taxonomy" id="1092"/>
    <lineage>
        <taxon>Bacteria</taxon>
        <taxon>Pseudomonadati</taxon>
        <taxon>Chlorobiota</taxon>
        <taxon>Chlorobiia</taxon>
        <taxon>Chlorobiales</taxon>
        <taxon>Chlorobiaceae</taxon>
        <taxon>Chlorobium/Pelodictyon group</taxon>
        <taxon>Chlorobium</taxon>
    </lineage>
</organism>
<dbReference type="PANTHER" id="PTHR10849">
    <property type="entry name" value="NADH DEHYDROGENASE UBIQUINONE IRON-SULFUR PROTEIN 8, MITOCHONDRIAL"/>
    <property type="match status" value="1"/>
</dbReference>
<evidence type="ECO:0000256" key="1">
    <source>
        <dbReference type="ARBA" id="ARBA00022475"/>
    </source>
</evidence>
<dbReference type="InterPro" id="IPR010226">
    <property type="entry name" value="NADH_quinone_OxRdtase_chainI"/>
</dbReference>
<dbReference type="GO" id="GO:0046872">
    <property type="term" value="F:metal ion binding"/>
    <property type="evidence" value="ECO:0007669"/>
    <property type="project" value="UniProtKB-KW"/>
</dbReference>
<keyword evidence="6" id="KW-1278">Translocase</keyword>
<evidence type="ECO:0000256" key="6">
    <source>
        <dbReference type="ARBA" id="ARBA00022967"/>
    </source>
</evidence>
<keyword evidence="2" id="KW-0004">4Fe-4S</keyword>
<dbReference type="PROSITE" id="PS00198">
    <property type="entry name" value="4FE4S_FER_1"/>
    <property type="match status" value="1"/>
</dbReference>
<evidence type="ECO:0000256" key="11">
    <source>
        <dbReference type="ARBA" id="ARBA00023136"/>
    </source>
</evidence>
<keyword evidence="4" id="KW-0479">Metal-binding</keyword>
<dbReference type="SUPFAM" id="SSF54862">
    <property type="entry name" value="4Fe-4S ferredoxins"/>
    <property type="match status" value="1"/>
</dbReference>
<keyword evidence="10" id="KW-0830">Ubiquinone</keyword>
<dbReference type="AlphaFoldDB" id="A0A117MS58"/>
<keyword evidence="8" id="KW-0411">Iron-sulfur</keyword>
<feature type="domain" description="4Fe-4S ferredoxin-type" evidence="13">
    <location>
        <begin position="121"/>
        <end position="150"/>
    </location>
</feature>
<evidence type="ECO:0000256" key="8">
    <source>
        <dbReference type="ARBA" id="ARBA00023014"/>
    </source>
</evidence>
<evidence type="ECO:0000256" key="5">
    <source>
        <dbReference type="ARBA" id="ARBA00022737"/>
    </source>
</evidence>
<evidence type="ECO:0000256" key="3">
    <source>
        <dbReference type="ARBA" id="ARBA00022719"/>
    </source>
</evidence>
<keyword evidence="15" id="KW-1185">Reference proteome</keyword>
<feature type="coiled-coil region" evidence="12">
    <location>
        <begin position="171"/>
        <end position="198"/>
    </location>
</feature>
<dbReference type="Gene3D" id="3.30.70.3270">
    <property type="match status" value="1"/>
</dbReference>
<accession>A0A117MS58</accession>
<protein>
    <submittedName>
        <fullName evidence="14">4Fe-4S ferredoxin</fullName>
    </submittedName>
</protein>
<dbReference type="Proteomes" id="UP000053937">
    <property type="component" value="Unassembled WGS sequence"/>
</dbReference>